<organism evidence="1 2">
    <name type="scientific">Nostocoides australiense Ben110</name>
    <dbReference type="NCBI Taxonomy" id="1193182"/>
    <lineage>
        <taxon>Bacteria</taxon>
        <taxon>Bacillati</taxon>
        <taxon>Actinomycetota</taxon>
        <taxon>Actinomycetes</taxon>
        <taxon>Micrococcales</taxon>
        <taxon>Intrasporangiaceae</taxon>
        <taxon>Nostocoides</taxon>
    </lineage>
</organism>
<sequence length="110" mass="11860">MTLVWSCPQPIAAVLGGPSRSRVFAHHTRSGTNPQAPFRVRPSIAASSCSEGSVIHWEDYFHIRLRADVGRAILQTTRVISVLAIGKAGGFRVSGPDELVGTLLASKPRR</sequence>
<keyword evidence="2" id="KW-1185">Reference proteome</keyword>
<proteinExistence type="predicted"/>
<accession>W6JZZ2</accession>
<evidence type="ECO:0000313" key="1">
    <source>
        <dbReference type="EMBL" id="CCH75208.1"/>
    </source>
</evidence>
<dbReference type="EMBL" id="CAJA01000481">
    <property type="protein sequence ID" value="CCH75208.1"/>
    <property type="molecule type" value="Genomic_DNA"/>
</dbReference>
<name>W6JZZ2_9MICO</name>
<dbReference type="AlphaFoldDB" id="W6JZZ2"/>
<dbReference type="Proteomes" id="UP000035763">
    <property type="component" value="Unassembled WGS sequence"/>
</dbReference>
<protein>
    <submittedName>
        <fullName evidence="1">Uncharacterized protein</fullName>
    </submittedName>
</protein>
<reference evidence="1 2" key="1">
    <citation type="journal article" date="2013" name="ISME J.">
        <title>A metabolic model for members of the genus Tetrasphaera involved in enhanced biological phosphorus removal.</title>
        <authorList>
            <person name="Kristiansen R."/>
            <person name="Nguyen H.T.T."/>
            <person name="Saunders A.M."/>
            <person name="Nielsen J.L."/>
            <person name="Wimmer R."/>
            <person name="Le V.Q."/>
            <person name="McIlroy S.J."/>
            <person name="Petrovski S."/>
            <person name="Seviour R.J."/>
            <person name="Calteau A."/>
            <person name="Nielsen K.L."/>
            <person name="Nielsen P.H."/>
        </authorList>
    </citation>
    <scope>NUCLEOTIDE SEQUENCE [LARGE SCALE GENOMIC DNA]</scope>
    <source>
        <strain evidence="1 2">Ben110</strain>
    </source>
</reference>
<dbReference type="STRING" id="1193182.BN11_560004"/>
<gene>
    <name evidence="1" type="ORF">BN11_560004</name>
</gene>
<comment type="caution">
    <text evidence="1">The sequence shown here is derived from an EMBL/GenBank/DDBJ whole genome shotgun (WGS) entry which is preliminary data.</text>
</comment>
<evidence type="ECO:0000313" key="2">
    <source>
        <dbReference type="Proteomes" id="UP000035763"/>
    </source>
</evidence>